<sequence>MLLLFLNFQSDLSNWCIFHRKKAKQVVETWDKLFKSSQKEKRVSFLYLANDILQNSKRKGSEFVNEFWRVLPAALKHVFENGDDNGKKAVFRLVDIWEERKVFGSRGQSLKDEMLGKDPPPVLENNGRSLNSIKIVKKDAHSIRIKLAVGGTPEKIVTAFQSVNDEHVNEETALSKCKAAVDRVEEMEKDIGYANAQGNQQLSSLGEVQEQENVLRKCVEQLKSVEATRESLLTQLKEALKDQESKLELIRTQLQVAQARIDQASNVRQRLGSAPVPAPSPPATTTLPAETSMVETNPPPIQTTSSFSLPPPLPQPVTSFSTPTTAEEENKKAAAAVAAKLAASTSSAQMLSAVLSSLAAEEAASINNGLKSSGSMSLPIFPPEKRPRLETPMPVSDMSNTAYYANAHQQPLPNLLPTSTNAQMQPPFPPPPPLPPVPPPPLQPYTQSNNVIAGAMPFRYGANKGLPPPPPLPTHFLGSDSLGIPPG</sequence>
<dbReference type="EMBL" id="MVGT01003464">
    <property type="protein sequence ID" value="OVA03870.1"/>
    <property type="molecule type" value="Genomic_DNA"/>
</dbReference>
<feature type="region of interest" description="Disordered" evidence="3">
    <location>
        <begin position="417"/>
        <end position="448"/>
    </location>
</feature>
<gene>
    <name evidence="5" type="ORF">BVC80_1321g13</name>
</gene>
<feature type="coiled-coil region" evidence="2">
    <location>
        <begin position="208"/>
        <end position="267"/>
    </location>
</feature>
<accession>A0A200Q072</accession>
<feature type="domain" description="CID" evidence="4">
    <location>
        <begin position="1"/>
        <end position="119"/>
    </location>
</feature>
<feature type="compositionally biased region" description="Pro residues" evidence="3">
    <location>
        <begin position="426"/>
        <end position="443"/>
    </location>
</feature>
<dbReference type="PANTHER" id="PTHR12460:SF0">
    <property type="entry name" value="CID DOMAIN-CONTAINING PROTEIN-RELATED"/>
    <property type="match status" value="1"/>
</dbReference>
<dbReference type="GO" id="GO:0000993">
    <property type="term" value="F:RNA polymerase II complex binding"/>
    <property type="evidence" value="ECO:0007669"/>
    <property type="project" value="TreeGrafter"/>
</dbReference>
<dbReference type="InterPro" id="IPR006569">
    <property type="entry name" value="CID_dom"/>
</dbReference>
<dbReference type="STRING" id="56857.A0A200Q072"/>
<organism evidence="5 6">
    <name type="scientific">Macleaya cordata</name>
    <name type="common">Five-seeded plume-poppy</name>
    <name type="synonym">Bocconia cordata</name>
    <dbReference type="NCBI Taxonomy" id="56857"/>
    <lineage>
        <taxon>Eukaryota</taxon>
        <taxon>Viridiplantae</taxon>
        <taxon>Streptophyta</taxon>
        <taxon>Embryophyta</taxon>
        <taxon>Tracheophyta</taxon>
        <taxon>Spermatophyta</taxon>
        <taxon>Magnoliopsida</taxon>
        <taxon>Ranunculales</taxon>
        <taxon>Papaveraceae</taxon>
        <taxon>Papaveroideae</taxon>
        <taxon>Macleaya</taxon>
    </lineage>
</organism>
<feature type="region of interest" description="Disordered" evidence="3">
    <location>
        <begin position="462"/>
        <end position="487"/>
    </location>
</feature>
<evidence type="ECO:0000256" key="1">
    <source>
        <dbReference type="ARBA" id="ARBA00022664"/>
    </source>
</evidence>
<dbReference type="InterPro" id="IPR008942">
    <property type="entry name" value="ENTH_VHS"/>
</dbReference>
<feature type="region of interest" description="Disordered" evidence="3">
    <location>
        <begin position="268"/>
        <end position="328"/>
    </location>
</feature>
<name>A0A200Q072_MACCD</name>
<dbReference type="OrthoDB" id="10069473at2759"/>
<protein>
    <submittedName>
        <fullName evidence="5">CID domain</fullName>
    </submittedName>
</protein>
<evidence type="ECO:0000313" key="6">
    <source>
        <dbReference type="Proteomes" id="UP000195402"/>
    </source>
</evidence>
<dbReference type="FunFam" id="1.25.40.90:FF:000018">
    <property type="entry name" value="ENTH/VHS family protein isoform 1"/>
    <property type="match status" value="1"/>
</dbReference>
<comment type="caution">
    <text evidence="5">The sequence shown here is derived from an EMBL/GenBank/DDBJ whole genome shotgun (WGS) entry which is preliminary data.</text>
</comment>
<dbReference type="CDD" id="cd16981">
    <property type="entry name" value="CID_RPRD_like"/>
    <property type="match status" value="1"/>
</dbReference>
<dbReference type="SMART" id="SM00582">
    <property type="entry name" value="RPR"/>
    <property type="match status" value="1"/>
</dbReference>
<dbReference type="GO" id="GO:0005634">
    <property type="term" value="C:nucleus"/>
    <property type="evidence" value="ECO:0007669"/>
    <property type="project" value="UniProtKB-ARBA"/>
</dbReference>
<dbReference type="InParanoid" id="A0A200Q072"/>
<keyword evidence="2" id="KW-0175">Coiled coil</keyword>
<dbReference type="Pfam" id="PF04818">
    <property type="entry name" value="CID"/>
    <property type="match status" value="1"/>
</dbReference>
<evidence type="ECO:0000256" key="2">
    <source>
        <dbReference type="SAM" id="Coils"/>
    </source>
</evidence>
<proteinExistence type="predicted"/>
<evidence type="ECO:0000259" key="4">
    <source>
        <dbReference type="PROSITE" id="PS51391"/>
    </source>
</evidence>
<dbReference type="GO" id="GO:0031124">
    <property type="term" value="P:mRNA 3'-end processing"/>
    <property type="evidence" value="ECO:0007669"/>
    <property type="project" value="TreeGrafter"/>
</dbReference>
<keyword evidence="6" id="KW-1185">Reference proteome</keyword>
<dbReference type="Proteomes" id="UP000195402">
    <property type="component" value="Unassembled WGS sequence"/>
</dbReference>
<feature type="compositionally biased region" description="Low complexity" evidence="3">
    <location>
        <begin position="283"/>
        <end position="292"/>
    </location>
</feature>
<dbReference type="PANTHER" id="PTHR12460">
    <property type="entry name" value="CYCLIN-DEPENDENT KINASE INHIBITOR-RELATED PROTEIN"/>
    <property type="match status" value="1"/>
</dbReference>
<dbReference type="SUPFAM" id="SSF48464">
    <property type="entry name" value="ENTH/VHS domain"/>
    <property type="match status" value="1"/>
</dbReference>
<evidence type="ECO:0000256" key="3">
    <source>
        <dbReference type="SAM" id="MobiDB-lite"/>
    </source>
</evidence>
<dbReference type="OMA" id="PMISFAP"/>
<dbReference type="PROSITE" id="PS51391">
    <property type="entry name" value="CID"/>
    <property type="match status" value="1"/>
</dbReference>
<feature type="compositionally biased region" description="Low complexity" evidence="3">
    <location>
        <begin position="316"/>
        <end position="325"/>
    </location>
</feature>
<feature type="region of interest" description="Disordered" evidence="3">
    <location>
        <begin position="369"/>
        <end position="390"/>
    </location>
</feature>
<keyword evidence="1" id="KW-0507">mRNA processing</keyword>
<evidence type="ECO:0000313" key="5">
    <source>
        <dbReference type="EMBL" id="OVA03870.1"/>
    </source>
</evidence>
<dbReference type="AlphaFoldDB" id="A0A200Q072"/>
<reference evidence="5 6" key="1">
    <citation type="journal article" date="2017" name="Mol. Plant">
        <title>The Genome of Medicinal Plant Macleaya cordata Provides New Insights into Benzylisoquinoline Alkaloids Metabolism.</title>
        <authorList>
            <person name="Liu X."/>
            <person name="Liu Y."/>
            <person name="Huang P."/>
            <person name="Ma Y."/>
            <person name="Qing Z."/>
            <person name="Tang Q."/>
            <person name="Cao H."/>
            <person name="Cheng P."/>
            <person name="Zheng Y."/>
            <person name="Yuan Z."/>
            <person name="Zhou Y."/>
            <person name="Liu J."/>
            <person name="Tang Z."/>
            <person name="Zhuo Y."/>
            <person name="Zhang Y."/>
            <person name="Yu L."/>
            <person name="Huang J."/>
            <person name="Yang P."/>
            <person name="Peng Q."/>
            <person name="Zhang J."/>
            <person name="Jiang W."/>
            <person name="Zhang Z."/>
            <person name="Lin K."/>
            <person name="Ro D.K."/>
            <person name="Chen X."/>
            <person name="Xiong X."/>
            <person name="Shang Y."/>
            <person name="Huang S."/>
            <person name="Zeng J."/>
        </authorList>
    </citation>
    <scope>NUCLEOTIDE SEQUENCE [LARGE SCALE GENOMIC DNA]</scope>
    <source>
        <strain evidence="6">cv. BLH2017</strain>
        <tissue evidence="5">Root</tissue>
    </source>
</reference>
<dbReference type="Gene3D" id="1.25.40.90">
    <property type="match status" value="1"/>
</dbReference>